<reference evidence="3 4" key="1">
    <citation type="submission" date="2018-11" db="EMBL/GenBank/DDBJ databases">
        <title>Gemmobacter sp. nov., YIM 102744-1 draft genome.</title>
        <authorList>
            <person name="Li G."/>
            <person name="Jiang Y."/>
        </authorList>
    </citation>
    <scope>NUCLEOTIDE SEQUENCE [LARGE SCALE GENOMIC DNA]</scope>
    <source>
        <strain evidence="3 4">YIM 102744-1</strain>
    </source>
</reference>
<dbReference type="GO" id="GO:0043190">
    <property type="term" value="C:ATP-binding cassette (ABC) transporter complex"/>
    <property type="evidence" value="ECO:0007669"/>
    <property type="project" value="InterPro"/>
</dbReference>
<dbReference type="GO" id="GO:0022857">
    <property type="term" value="F:transmembrane transporter activity"/>
    <property type="evidence" value="ECO:0007669"/>
    <property type="project" value="InterPro"/>
</dbReference>
<keyword evidence="1" id="KW-0732">Signal</keyword>
<dbReference type="EMBL" id="RRAZ01000048">
    <property type="protein sequence ID" value="RRH69062.1"/>
    <property type="molecule type" value="Genomic_DNA"/>
</dbReference>
<feature type="signal peptide" evidence="1">
    <location>
        <begin position="1"/>
        <end position="28"/>
    </location>
</feature>
<dbReference type="InterPro" id="IPR007210">
    <property type="entry name" value="ABC_Gly_betaine_transp_sub-bd"/>
</dbReference>
<dbReference type="Pfam" id="PF04069">
    <property type="entry name" value="OpuAC"/>
    <property type="match status" value="1"/>
</dbReference>
<evidence type="ECO:0000259" key="2">
    <source>
        <dbReference type="Pfam" id="PF04069"/>
    </source>
</evidence>
<name>A0A3P3D6I9_9RHOB</name>
<dbReference type="Proteomes" id="UP000282125">
    <property type="component" value="Unassembled WGS sequence"/>
</dbReference>
<feature type="chain" id="PRO_5018131235" evidence="1">
    <location>
        <begin position="29"/>
        <end position="340"/>
    </location>
</feature>
<dbReference type="CDD" id="cd13641">
    <property type="entry name" value="PBP2_HisX_like"/>
    <property type="match status" value="1"/>
</dbReference>
<protein>
    <submittedName>
        <fullName evidence="3">ABC transporter substrate-binding protein</fullName>
    </submittedName>
</protein>
<feature type="domain" description="ABC-type glycine betaine transport system substrate-binding" evidence="2">
    <location>
        <begin position="36"/>
        <end position="319"/>
    </location>
</feature>
<comment type="caution">
    <text evidence="3">The sequence shown here is derived from an EMBL/GenBank/DDBJ whole genome shotgun (WGS) entry which is preliminary data.</text>
</comment>
<evidence type="ECO:0000256" key="1">
    <source>
        <dbReference type="SAM" id="SignalP"/>
    </source>
</evidence>
<dbReference type="Gene3D" id="3.40.190.10">
    <property type="entry name" value="Periplasmic binding protein-like II"/>
    <property type="match status" value="1"/>
</dbReference>
<evidence type="ECO:0000313" key="4">
    <source>
        <dbReference type="Proteomes" id="UP000282125"/>
    </source>
</evidence>
<sequence>MTKLSEISLIALVAGALFSPLTLTSAHAQESDTCGRVSIAEMNWASAGFAAWVDKIILEEGYGCRVDLITGDTMPTFTSMNEKGEPDIAPELWVNAVKDPLNAATEEGRLIVASQILSDGGIEGWWVPKYIVDANPEITTVEAALARPDLFPAPERPDRGAVMNCPAGWNCQISTENLFRAYDAGSKGFDLVDSGSAAGLDGSIAGAVQRERGWLGYYWAPTPVLGKYEMVRLDMGAELDRAHFDACTAVADCPDPKPNAYPVAEVFTVVTKRFSESNGVVMGYLQTRSWGNDVLNEVLAWMDTNQATNEDAAYHFMEQHPDLWKAWLTPEITAKVEKAL</sequence>
<accession>A0A3P3D6I9</accession>
<dbReference type="Gene3D" id="3.40.190.100">
    <property type="entry name" value="Glycine betaine-binding periplasmic protein, domain 2"/>
    <property type="match status" value="1"/>
</dbReference>
<proteinExistence type="predicted"/>
<dbReference type="OrthoDB" id="9786266at2"/>
<dbReference type="SUPFAM" id="SSF53850">
    <property type="entry name" value="Periplasmic binding protein-like II"/>
    <property type="match status" value="1"/>
</dbReference>
<dbReference type="AlphaFoldDB" id="A0A3P3D6I9"/>
<keyword evidence="4" id="KW-1185">Reference proteome</keyword>
<evidence type="ECO:0000313" key="3">
    <source>
        <dbReference type="EMBL" id="RRH69062.1"/>
    </source>
</evidence>
<dbReference type="RefSeq" id="WP_124966708.1">
    <property type="nucleotide sequence ID" value="NZ_RRAZ01000048.1"/>
</dbReference>
<organism evidence="3 4">
    <name type="scientific">Falsigemmobacter faecalis</name>
    <dbReference type="NCBI Taxonomy" id="2488730"/>
    <lineage>
        <taxon>Bacteria</taxon>
        <taxon>Pseudomonadati</taxon>
        <taxon>Pseudomonadota</taxon>
        <taxon>Alphaproteobacteria</taxon>
        <taxon>Rhodobacterales</taxon>
        <taxon>Paracoccaceae</taxon>
        <taxon>Falsigemmobacter</taxon>
    </lineage>
</organism>
<gene>
    <name evidence="3" type="ORF">EG244_18840</name>
</gene>